<comment type="caution">
    <text evidence="2">The sequence shown here is derived from an EMBL/GenBank/DDBJ whole genome shotgun (WGS) entry which is preliminary data.</text>
</comment>
<reference evidence="2 3" key="1">
    <citation type="journal article" date="2023" name="G3 (Bethesda)">
        <title>A chromosome-length genome assembly and annotation of blackberry (Rubus argutus, cv. 'Hillquist').</title>
        <authorList>
            <person name="Bruna T."/>
            <person name="Aryal R."/>
            <person name="Dudchenko O."/>
            <person name="Sargent D.J."/>
            <person name="Mead D."/>
            <person name="Buti M."/>
            <person name="Cavallini A."/>
            <person name="Hytonen T."/>
            <person name="Andres J."/>
            <person name="Pham M."/>
            <person name="Weisz D."/>
            <person name="Mascagni F."/>
            <person name="Usai G."/>
            <person name="Natali L."/>
            <person name="Bassil N."/>
            <person name="Fernandez G.E."/>
            <person name="Lomsadze A."/>
            <person name="Armour M."/>
            <person name="Olukolu B."/>
            <person name="Poorten T."/>
            <person name="Britton C."/>
            <person name="Davik J."/>
            <person name="Ashrafi H."/>
            <person name="Aiden E.L."/>
            <person name="Borodovsky M."/>
            <person name="Worthington M."/>
        </authorList>
    </citation>
    <scope>NUCLEOTIDE SEQUENCE [LARGE SCALE GENOMIC DNA]</scope>
    <source>
        <strain evidence="2">PI 553951</strain>
    </source>
</reference>
<evidence type="ECO:0000313" key="3">
    <source>
        <dbReference type="Proteomes" id="UP001457282"/>
    </source>
</evidence>
<accession>A0AAW1X416</accession>
<organism evidence="2 3">
    <name type="scientific">Rubus argutus</name>
    <name type="common">Southern blackberry</name>
    <dbReference type="NCBI Taxonomy" id="59490"/>
    <lineage>
        <taxon>Eukaryota</taxon>
        <taxon>Viridiplantae</taxon>
        <taxon>Streptophyta</taxon>
        <taxon>Embryophyta</taxon>
        <taxon>Tracheophyta</taxon>
        <taxon>Spermatophyta</taxon>
        <taxon>Magnoliopsida</taxon>
        <taxon>eudicotyledons</taxon>
        <taxon>Gunneridae</taxon>
        <taxon>Pentapetalae</taxon>
        <taxon>rosids</taxon>
        <taxon>fabids</taxon>
        <taxon>Rosales</taxon>
        <taxon>Rosaceae</taxon>
        <taxon>Rosoideae</taxon>
        <taxon>Rosoideae incertae sedis</taxon>
        <taxon>Rubus</taxon>
    </lineage>
</organism>
<proteinExistence type="predicted"/>
<evidence type="ECO:0000313" key="2">
    <source>
        <dbReference type="EMBL" id="KAK9931204.1"/>
    </source>
</evidence>
<sequence length="115" mass="12349">MSNGGSCDKLPVVFTVVLSNMILILAEPVIIIKAAGAMERLVEGPLCSKKPLLKVSTDGFAVECSEIPVPGIGPDPDALSLGVDLENRGGLWVFGFWVVSDSGEAFDRVLRRRFF</sequence>
<keyword evidence="3" id="KW-1185">Reference proteome</keyword>
<feature type="transmembrane region" description="Helical" evidence="1">
    <location>
        <begin position="12"/>
        <end position="32"/>
    </location>
</feature>
<keyword evidence="1" id="KW-1133">Transmembrane helix</keyword>
<dbReference type="AlphaFoldDB" id="A0AAW1X416"/>
<keyword evidence="1" id="KW-0812">Transmembrane</keyword>
<protein>
    <submittedName>
        <fullName evidence="2">Uncharacterized protein</fullName>
    </submittedName>
</protein>
<evidence type="ECO:0000256" key="1">
    <source>
        <dbReference type="SAM" id="Phobius"/>
    </source>
</evidence>
<name>A0AAW1X416_RUBAR</name>
<gene>
    <name evidence="2" type="ORF">M0R45_018491</name>
</gene>
<dbReference type="EMBL" id="JBEDUW010000004">
    <property type="protein sequence ID" value="KAK9931204.1"/>
    <property type="molecule type" value="Genomic_DNA"/>
</dbReference>
<keyword evidence="1" id="KW-0472">Membrane</keyword>
<dbReference type="Proteomes" id="UP001457282">
    <property type="component" value="Unassembled WGS sequence"/>
</dbReference>